<accession>A0AA96K0W9</accession>
<dbReference type="RefSeq" id="WP_312746062.1">
    <property type="nucleotide sequence ID" value="NZ_CP116968.1"/>
</dbReference>
<feature type="domain" description="PhoD-like phosphatase metallophosphatase" evidence="1">
    <location>
        <begin position="352"/>
        <end position="618"/>
    </location>
</feature>
<dbReference type="SUPFAM" id="SSF50923">
    <property type="entry name" value="Hemopexin-like domain"/>
    <property type="match status" value="1"/>
</dbReference>
<dbReference type="InterPro" id="IPR018946">
    <property type="entry name" value="PhoD-like_MPP"/>
</dbReference>
<dbReference type="AlphaFoldDB" id="A0AA96K0W9"/>
<dbReference type="InterPro" id="IPR036375">
    <property type="entry name" value="Hemopexin-like_dom_sf"/>
</dbReference>
<name>A0AA96K0W9_9BACT</name>
<dbReference type="Proteomes" id="UP001302494">
    <property type="component" value="Chromosome"/>
</dbReference>
<dbReference type="CDD" id="cd07389">
    <property type="entry name" value="MPP_PhoD"/>
    <property type="match status" value="1"/>
</dbReference>
<dbReference type="Gene3D" id="2.110.10.10">
    <property type="entry name" value="Hemopexin-like domain"/>
    <property type="match status" value="2"/>
</dbReference>
<gene>
    <name evidence="2" type="ORF">PQG83_01730</name>
</gene>
<reference evidence="2 3" key="1">
    <citation type="submission" date="2023-01" db="EMBL/GenBank/DDBJ databases">
        <title>Cultivation and genomic characterization of new, ubiquitous marine nitrite-oxidizing bacteria from the Nitrospirales.</title>
        <authorList>
            <person name="Mueller A.J."/>
            <person name="Daebeler A."/>
            <person name="Herbold C.W."/>
            <person name="Kirkegaard R.H."/>
            <person name="Daims H."/>
        </authorList>
    </citation>
    <scope>NUCLEOTIDE SEQUENCE [LARGE SCALE GENOMIC DNA]</scope>
    <source>
        <strain evidence="2 3">DK</strain>
    </source>
</reference>
<proteinExistence type="predicted"/>
<dbReference type="PANTHER" id="PTHR33987">
    <property type="entry name" value="CALCINEURIN-LIKE METALLO-PHOSPHOESTERASE SUPERFAMILY PROTEIN"/>
    <property type="match status" value="1"/>
</dbReference>
<dbReference type="PROSITE" id="PS51642">
    <property type="entry name" value="HEMOPEXIN_2"/>
    <property type="match status" value="3"/>
</dbReference>
<dbReference type="EMBL" id="CP116968">
    <property type="protein sequence ID" value="WNM62491.1"/>
    <property type="molecule type" value="Genomic_DNA"/>
</dbReference>
<keyword evidence="3" id="KW-1185">Reference proteome</keyword>
<dbReference type="InterPro" id="IPR018487">
    <property type="entry name" value="Hemopexin-like_repeat"/>
</dbReference>
<organism evidence="2 3">
    <name type="scientific">Candidatus Nitrospira neomarina</name>
    <dbReference type="NCBI Taxonomy" id="3020899"/>
    <lineage>
        <taxon>Bacteria</taxon>
        <taxon>Pseudomonadati</taxon>
        <taxon>Nitrospirota</taxon>
        <taxon>Nitrospiria</taxon>
        <taxon>Nitrospirales</taxon>
        <taxon>Nitrospiraceae</taxon>
        <taxon>Nitrospira</taxon>
    </lineage>
</organism>
<dbReference type="SMART" id="SM00120">
    <property type="entry name" value="HX"/>
    <property type="match status" value="4"/>
</dbReference>
<dbReference type="InterPro" id="IPR038607">
    <property type="entry name" value="PhoD-like_sf"/>
</dbReference>
<evidence type="ECO:0000259" key="1">
    <source>
        <dbReference type="Pfam" id="PF09423"/>
    </source>
</evidence>
<dbReference type="InterPro" id="IPR029052">
    <property type="entry name" value="Metallo-depent_PP-like"/>
</dbReference>
<evidence type="ECO:0000313" key="3">
    <source>
        <dbReference type="Proteomes" id="UP001302494"/>
    </source>
</evidence>
<evidence type="ECO:0000313" key="2">
    <source>
        <dbReference type="EMBL" id="WNM62491.1"/>
    </source>
</evidence>
<dbReference type="Pfam" id="PF09423">
    <property type="entry name" value="PhoD"/>
    <property type="match status" value="1"/>
</dbReference>
<protein>
    <submittedName>
        <fullName evidence="2">Alkaline phosphatase D family protein</fullName>
    </submittedName>
</protein>
<dbReference type="SUPFAM" id="SSF56300">
    <property type="entry name" value="Metallo-dependent phosphatases"/>
    <property type="match status" value="1"/>
</dbReference>
<dbReference type="KEGG" id="nneo:PQG83_01730"/>
<dbReference type="PANTHER" id="PTHR33987:SF1">
    <property type="entry name" value="CALCINEURIN-LIKE METALLO-PHOSPHOESTERASE SUPERFAMILY PROTEIN"/>
    <property type="match status" value="1"/>
</dbReference>
<sequence>MFDRIDAAVFSPGNNATYFFRKNEYLKFVDGRGVQTLAGSKVRRIGVDGWIGLPEPFKSDIDAALSYPNGFFYLFKGGQYVKWEPGVGVKPTYGGQKMRTIGVTGWVSFPDEFHYKIDAAMYDPQSEHVYFFKGQYYIMYKPDAGVVRTRDGQKIRQLGITGWESFPDAFKQGIDSALYYPPDGHIYFFKEREYLRWDMDENEVAPHYPRRLGLLHRESYGGVPGWPGLSTLLGGPFIGDVACNTATIWLWLTGGKTSDDIIVKLNHKVVTNPDYQKPETGTAIGEIREGIDGIDDKSLIQLLRFKHLESNTQYQVELARADDQSVIDQISFKTALPPSPLTPARIRIGLGSCANHIQATDLDTFSALQTKELDFLILCGDNCYYFRTNEKSTIKTGEPGPPDNPHDWASVTKMLKRQLQARNHPQFVPVARSLPIFSTWDDHDFSFNNCDGFYDKDLTEWVRRDNAAGVYRVMWNHPYRTDGNHIYYDFQWGPLHIFMTDGRYHSNRNAAKKERHILGPIQCQWLLDGLKESPAPLKLVVFSSQLIRTTSKNSAFEGFSKKAEGERALILDTIMNKVPGPVLVLSGDVHHSECQPYPEKSLKPKILEVTSSALGRKITARDISNPPTDGDTNRLWFTRHHSFAVIDINFLGWTQAGILGSVTIEAYDKNGKILDDLDSSFALLGKCRTEWNLLTRELKNELIISF</sequence>
<dbReference type="Gene3D" id="3.60.21.70">
    <property type="entry name" value="PhoD-like phosphatase"/>
    <property type="match status" value="1"/>
</dbReference>